<feature type="transmembrane region" description="Helical" evidence="1">
    <location>
        <begin position="510"/>
        <end position="530"/>
    </location>
</feature>
<evidence type="ECO:0000256" key="1">
    <source>
        <dbReference type="SAM" id="Phobius"/>
    </source>
</evidence>
<reference evidence="3" key="1">
    <citation type="submission" date="2017-09" db="EMBL/GenBank/DDBJ databases">
        <title>Depth-based differentiation of microbial function through sediment-hosted aquifers and enrichment of novel symbionts in the deep terrestrial subsurface.</title>
        <authorList>
            <person name="Probst A.J."/>
            <person name="Ladd B."/>
            <person name="Jarett J.K."/>
            <person name="Geller-Mcgrath D.E."/>
            <person name="Sieber C.M.K."/>
            <person name="Emerson J.B."/>
            <person name="Anantharaman K."/>
            <person name="Thomas B.C."/>
            <person name="Malmstrom R."/>
            <person name="Stieglmeier M."/>
            <person name="Klingl A."/>
            <person name="Woyke T."/>
            <person name="Ryan C.M."/>
            <person name="Banfield J.F."/>
        </authorList>
    </citation>
    <scope>NUCLEOTIDE SEQUENCE [LARGE SCALE GENOMIC DNA]</scope>
</reference>
<dbReference type="InterPro" id="IPR008969">
    <property type="entry name" value="CarboxyPept-like_regulatory"/>
</dbReference>
<dbReference type="SUPFAM" id="SSF49464">
    <property type="entry name" value="Carboxypeptidase regulatory domain-like"/>
    <property type="match status" value="1"/>
</dbReference>
<keyword evidence="1" id="KW-1133">Transmembrane helix</keyword>
<evidence type="ECO:0000313" key="2">
    <source>
        <dbReference type="EMBL" id="PJE63198.1"/>
    </source>
</evidence>
<accession>A0A2M8KTD4</accession>
<name>A0A2M8KTD4_9BACT</name>
<sequence length="543" mass="59122">AQLSEAVTVTCMNWTVTDASTHEITLETTGLQPNKPFELWREVDNKYECAIDKTNAVVCDGAPTANPPAYFQLKNITKDQLVADSGGRAVITQVTSYTTHEVNHFFYAVQGVASQDVVGDSDNQALKLSTFVPKTSGNNCTSIYWDPEGVVLDAISLEPIIGAAVTLQDSAKNNVPTKPGIINPFITKDSGHFSFYVPDGTYFLTANKSGYRFPLTQAESAELGARIPTTLYSNLYTGDPIIQINGIVEHRDVPLFPENGQVPASSLPKITNVSIHRVSTNQGSDQLIIGLVSHPLSHIYVYSGLKQIAETTANKYGQFILSISPLLFDQDRPLELIAEKIDFTAPKNTTILDKVLAKKQNLRGTPVQIYPVPDYIEGYAMQSGTPAPFAQIRISIPGMNRTLFTVQTDESGFVKIPSSLLPPVQFDITTSDKTGNQTATFTTATFIQQNSDYLKNNKVNVFDSSTASLSKPDSPVISIDPKTSPEFAKPQYQATPAAKTVNQNSTTRSLLITIMLLLGIASILGTLAYIKKRSVNSEPLDTI</sequence>
<keyword evidence="1" id="KW-0472">Membrane</keyword>
<proteinExistence type="predicted"/>
<keyword evidence="1" id="KW-0812">Transmembrane</keyword>
<feature type="non-terminal residue" evidence="2">
    <location>
        <position position="1"/>
    </location>
</feature>
<gene>
    <name evidence="2" type="ORF">COU88_00805</name>
</gene>
<organism evidence="2 3">
    <name type="scientific">Candidatus Roizmanbacteria bacterium CG10_big_fil_rev_8_21_14_0_10_39_6</name>
    <dbReference type="NCBI Taxonomy" id="1974853"/>
    <lineage>
        <taxon>Bacteria</taxon>
        <taxon>Candidatus Roizmaniibacteriota</taxon>
    </lineage>
</organism>
<protein>
    <submittedName>
        <fullName evidence="2">Uncharacterized protein</fullName>
    </submittedName>
</protein>
<evidence type="ECO:0000313" key="3">
    <source>
        <dbReference type="Proteomes" id="UP000229554"/>
    </source>
</evidence>
<dbReference type="EMBL" id="PFED01000035">
    <property type="protein sequence ID" value="PJE63198.1"/>
    <property type="molecule type" value="Genomic_DNA"/>
</dbReference>
<dbReference type="Gene3D" id="2.60.40.1120">
    <property type="entry name" value="Carboxypeptidase-like, regulatory domain"/>
    <property type="match status" value="1"/>
</dbReference>
<comment type="caution">
    <text evidence="2">The sequence shown here is derived from an EMBL/GenBank/DDBJ whole genome shotgun (WGS) entry which is preliminary data.</text>
</comment>
<dbReference type="Proteomes" id="UP000229554">
    <property type="component" value="Unassembled WGS sequence"/>
</dbReference>
<dbReference type="AlphaFoldDB" id="A0A2M8KTD4"/>